<keyword evidence="3" id="KW-1185">Reference proteome</keyword>
<dbReference type="Proteomes" id="UP001500620">
    <property type="component" value="Unassembled WGS sequence"/>
</dbReference>
<evidence type="ECO:0000259" key="1">
    <source>
        <dbReference type="Pfam" id="PF03551"/>
    </source>
</evidence>
<dbReference type="InterPro" id="IPR052509">
    <property type="entry name" value="Metal_resp_DNA-bind_regulator"/>
</dbReference>
<dbReference type="InterPro" id="IPR005149">
    <property type="entry name" value="Tscrpt_reg_PadR_N"/>
</dbReference>
<comment type="caution">
    <text evidence="2">The sequence shown here is derived from an EMBL/GenBank/DDBJ whole genome shotgun (WGS) entry which is preliminary data.</text>
</comment>
<dbReference type="EMBL" id="BAABAT010000007">
    <property type="protein sequence ID" value="GAA4249260.1"/>
    <property type="molecule type" value="Genomic_DNA"/>
</dbReference>
<accession>A0ABP8D836</accession>
<dbReference type="Pfam" id="PF03551">
    <property type="entry name" value="PadR"/>
    <property type="match status" value="1"/>
</dbReference>
<dbReference type="PANTHER" id="PTHR33169:SF13">
    <property type="entry name" value="PADR-FAMILY TRANSCRIPTIONAL REGULATOR"/>
    <property type="match status" value="1"/>
</dbReference>
<evidence type="ECO:0000313" key="3">
    <source>
        <dbReference type="Proteomes" id="UP001500620"/>
    </source>
</evidence>
<dbReference type="PANTHER" id="PTHR33169">
    <property type="entry name" value="PADR-FAMILY TRANSCRIPTIONAL REGULATOR"/>
    <property type="match status" value="1"/>
</dbReference>
<feature type="domain" description="Transcription regulator PadR N-terminal" evidence="1">
    <location>
        <begin position="26"/>
        <end position="99"/>
    </location>
</feature>
<evidence type="ECO:0000313" key="2">
    <source>
        <dbReference type="EMBL" id="GAA4249260.1"/>
    </source>
</evidence>
<proteinExistence type="predicted"/>
<dbReference type="InterPro" id="IPR036390">
    <property type="entry name" value="WH_DNA-bd_sf"/>
</dbReference>
<sequence>MRAWHIYRGVVYAPGVESLSEQSFMILAALADRPRHGYALVTEVAALSGDRIHLRASTLYAALERLTGRGLVEPDRDEVENGRLRRYYRLTDAGAAAVEEESARMAAQARAARQRLARRTPRLGTAG</sequence>
<gene>
    <name evidence="2" type="ORF">GCM10022255_032570</name>
</gene>
<dbReference type="Gene3D" id="1.10.10.10">
    <property type="entry name" value="Winged helix-like DNA-binding domain superfamily/Winged helix DNA-binding domain"/>
    <property type="match status" value="1"/>
</dbReference>
<reference evidence="3" key="1">
    <citation type="journal article" date="2019" name="Int. J. Syst. Evol. Microbiol.">
        <title>The Global Catalogue of Microorganisms (GCM) 10K type strain sequencing project: providing services to taxonomists for standard genome sequencing and annotation.</title>
        <authorList>
            <consortium name="The Broad Institute Genomics Platform"/>
            <consortium name="The Broad Institute Genome Sequencing Center for Infectious Disease"/>
            <person name="Wu L."/>
            <person name="Ma J."/>
        </authorList>
    </citation>
    <scope>NUCLEOTIDE SEQUENCE [LARGE SCALE GENOMIC DNA]</scope>
    <source>
        <strain evidence="3">JCM 17441</strain>
    </source>
</reference>
<dbReference type="InterPro" id="IPR036388">
    <property type="entry name" value="WH-like_DNA-bd_sf"/>
</dbReference>
<name>A0ABP8D836_9ACTN</name>
<organism evidence="2 3">
    <name type="scientific">Dactylosporangium darangshiense</name>
    <dbReference type="NCBI Taxonomy" id="579108"/>
    <lineage>
        <taxon>Bacteria</taxon>
        <taxon>Bacillati</taxon>
        <taxon>Actinomycetota</taxon>
        <taxon>Actinomycetes</taxon>
        <taxon>Micromonosporales</taxon>
        <taxon>Micromonosporaceae</taxon>
        <taxon>Dactylosporangium</taxon>
    </lineage>
</organism>
<protein>
    <recommendedName>
        <fullName evidence="1">Transcription regulator PadR N-terminal domain-containing protein</fullName>
    </recommendedName>
</protein>
<dbReference type="SUPFAM" id="SSF46785">
    <property type="entry name" value="Winged helix' DNA-binding domain"/>
    <property type="match status" value="1"/>
</dbReference>